<dbReference type="Proteomes" id="UP000018851">
    <property type="component" value="Chromosome"/>
</dbReference>
<dbReference type="PANTHER" id="PTHR33755:SF6">
    <property type="entry name" value="PLASMID STABILIZATION SYSTEM PROTEIN"/>
    <property type="match status" value="1"/>
</dbReference>
<sequence length="99" mass="11031">MSLPVYAPRADQDLRALFEMIGADDIDAAERFIGKIRRLILRLGDFPMSGPARPELGDGLRSLSIGAYVILYRVLADDVLIVRVVHSARDLPRILRDDA</sequence>
<dbReference type="InterPro" id="IPR035093">
    <property type="entry name" value="RelE/ParE_toxin_dom_sf"/>
</dbReference>
<dbReference type="InterPro" id="IPR007712">
    <property type="entry name" value="RelE/ParE_toxin"/>
</dbReference>
<name>W0AKP0_9SPHN</name>
<dbReference type="eggNOG" id="COG3668">
    <property type="taxonomic scope" value="Bacteria"/>
</dbReference>
<organism evidence="3 4">
    <name type="scientific">Sphingomonas sanxanigenens DSM 19645 = NX02</name>
    <dbReference type="NCBI Taxonomy" id="1123269"/>
    <lineage>
        <taxon>Bacteria</taxon>
        <taxon>Pseudomonadati</taxon>
        <taxon>Pseudomonadota</taxon>
        <taxon>Alphaproteobacteria</taxon>
        <taxon>Sphingomonadales</taxon>
        <taxon>Sphingomonadaceae</taxon>
        <taxon>Sphingomonas</taxon>
    </lineage>
</organism>
<evidence type="ECO:0008006" key="5">
    <source>
        <dbReference type="Google" id="ProtNLM"/>
    </source>
</evidence>
<dbReference type="EMBL" id="CP006644">
    <property type="protein sequence ID" value="AHE56250.1"/>
    <property type="molecule type" value="Genomic_DNA"/>
</dbReference>
<dbReference type="HOGENOM" id="CLU_147162_10_1_5"/>
<reference evidence="3 4" key="1">
    <citation type="submission" date="2013-07" db="EMBL/GenBank/DDBJ databases">
        <title>Completed genome of Sphingomonas sanxanigenens NX02.</title>
        <authorList>
            <person name="Ma T."/>
            <person name="Huang H."/>
            <person name="Wu M."/>
            <person name="Li X."/>
            <person name="Li G."/>
        </authorList>
    </citation>
    <scope>NUCLEOTIDE SEQUENCE [LARGE SCALE GENOMIC DNA]</scope>
    <source>
        <strain evidence="3 4">NX02</strain>
    </source>
</reference>
<evidence type="ECO:0000313" key="4">
    <source>
        <dbReference type="Proteomes" id="UP000018851"/>
    </source>
</evidence>
<dbReference type="InterPro" id="IPR051803">
    <property type="entry name" value="TA_system_RelE-like_toxin"/>
</dbReference>
<dbReference type="AlphaFoldDB" id="W0AKP0"/>
<dbReference type="Pfam" id="PF05016">
    <property type="entry name" value="ParE_toxin"/>
    <property type="match status" value="1"/>
</dbReference>
<gene>
    <name evidence="3" type="ORF">NX02_23170</name>
</gene>
<comment type="similarity">
    <text evidence="1">Belongs to the RelE toxin family.</text>
</comment>
<keyword evidence="2" id="KW-1277">Toxin-antitoxin system</keyword>
<dbReference type="KEGG" id="ssan:NX02_23170"/>
<evidence type="ECO:0000256" key="1">
    <source>
        <dbReference type="ARBA" id="ARBA00006226"/>
    </source>
</evidence>
<dbReference type="RefSeq" id="WP_025294373.1">
    <property type="nucleotide sequence ID" value="NZ_CP006644.1"/>
</dbReference>
<dbReference type="PANTHER" id="PTHR33755">
    <property type="entry name" value="TOXIN PARE1-RELATED"/>
    <property type="match status" value="1"/>
</dbReference>
<dbReference type="STRING" id="1123269.NX02_23170"/>
<keyword evidence="4" id="KW-1185">Reference proteome</keyword>
<accession>W0AKP0</accession>
<proteinExistence type="inferred from homology"/>
<evidence type="ECO:0000256" key="2">
    <source>
        <dbReference type="ARBA" id="ARBA00022649"/>
    </source>
</evidence>
<dbReference type="PATRIC" id="fig|1123269.5.peg.4534"/>
<dbReference type="Gene3D" id="3.30.2310.20">
    <property type="entry name" value="RelE-like"/>
    <property type="match status" value="1"/>
</dbReference>
<protein>
    <recommendedName>
        <fullName evidence="5">Plasmid stabilization protein</fullName>
    </recommendedName>
</protein>
<dbReference type="OrthoDB" id="8369899at2"/>
<evidence type="ECO:0000313" key="3">
    <source>
        <dbReference type="EMBL" id="AHE56250.1"/>
    </source>
</evidence>